<keyword evidence="1" id="KW-1133">Transmembrane helix</keyword>
<keyword evidence="1" id="KW-0472">Membrane</keyword>
<dbReference type="Gene3D" id="3.10.450.50">
    <property type="match status" value="1"/>
</dbReference>
<dbReference type="SUPFAM" id="SSF54427">
    <property type="entry name" value="NTF2-like"/>
    <property type="match status" value="1"/>
</dbReference>
<dbReference type="Proteomes" id="UP000027138">
    <property type="component" value="Unassembled WGS sequence"/>
</dbReference>
<evidence type="ECO:0008006" key="4">
    <source>
        <dbReference type="Google" id="ProtNLM"/>
    </source>
</evidence>
<dbReference type="STRING" id="180498.A0A067K560"/>
<dbReference type="PANTHER" id="PTHR33698">
    <property type="entry name" value="NUCLEAR TRANSPORT FACTOR 2 (NTF2)-LIKE PROTEIN"/>
    <property type="match status" value="1"/>
</dbReference>
<dbReference type="AlphaFoldDB" id="A0A067K560"/>
<gene>
    <name evidence="2" type="ORF">JCGZ_22251</name>
</gene>
<feature type="transmembrane region" description="Helical" evidence="1">
    <location>
        <begin position="195"/>
        <end position="214"/>
    </location>
</feature>
<evidence type="ECO:0000313" key="2">
    <source>
        <dbReference type="EMBL" id="KDP26954.1"/>
    </source>
</evidence>
<sequence>MAQCLSSFGGDPLLQFEARRRCLSLVPLSNAKRSVSGNDEEKQALETVLKLYSAIKNQNIHQVSNIIADECRCVCNFFSFFQSFHGKQQVLDFFKYVIRIFGDNIEFVVKPTVHDGMNVGVSWRLQWSKTHMPLGKGFSFYILQVYQGKVVIRNMEMFMEPLLHIQPFRSKITGYLTRIAEKMSSIRLSKDKVKTTILAVLLMAIILLFMMPGLN</sequence>
<protein>
    <recommendedName>
        <fullName evidence="4">SnoaL-like domain-containing protein</fullName>
    </recommendedName>
</protein>
<dbReference type="OrthoDB" id="753811at2759"/>
<dbReference type="PANTHER" id="PTHR33698:SF6">
    <property type="entry name" value="TRANSMEMBRANE PROTEIN"/>
    <property type="match status" value="1"/>
</dbReference>
<keyword evidence="3" id="KW-1185">Reference proteome</keyword>
<dbReference type="EMBL" id="KK914891">
    <property type="protein sequence ID" value="KDP26954.1"/>
    <property type="molecule type" value="Genomic_DNA"/>
</dbReference>
<reference evidence="2 3" key="1">
    <citation type="journal article" date="2014" name="PLoS ONE">
        <title>Global Analysis of Gene Expression Profiles in Physic Nut (Jatropha curcas L.) Seedlings Exposed to Salt Stress.</title>
        <authorList>
            <person name="Zhang L."/>
            <person name="Zhang C."/>
            <person name="Wu P."/>
            <person name="Chen Y."/>
            <person name="Li M."/>
            <person name="Jiang H."/>
            <person name="Wu G."/>
        </authorList>
    </citation>
    <scope>NUCLEOTIDE SEQUENCE [LARGE SCALE GENOMIC DNA]</scope>
    <source>
        <strain evidence="3">cv. GZQX0401</strain>
        <tissue evidence="2">Young leaves</tissue>
    </source>
</reference>
<proteinExistence type="predicted"/>
<organism evidence="2 3">
    <name type="scientific">Jatropha curcas</name>
    <name type="common">Barbados nut</name>
    <dbReference type="NCBI Taxonomy" id="180498"/>
    <lineage>
        <taxon>Eukaryota</taxon>
        <taxon>Viridiplantae</taxon>
        <taxon>Streptophyta</taxon>
        <taxon>Embryophyta</taxon>
        <taxon>Tracheophyta</taxon>
        <taxon>Spermatophyta</taxon>
        <taxon>Magnoliopsida</taxon>
        <taxon>eudicotyledons</taxon>
        <taxon>Gunneridae</taxon>
        <taxon>Pentapetalae</taxon>
        <taxon>rosids</taxon>
        <taxon>fabids</taxon>
        <taxon>Malpighiales</taxon>
        <taxon>Euphorbiaceae</taxon>
        <taxon>Crotonoideae</taxon>
        <taxon>Jatropheae</taxon>
        <taxon>Jatropha</taxon>
    </lineage>
</organism>
<evidence type="ECO:0000256" key="1">
    <source>
        <dbReference type="SAM" id="Phobius"/>
    </source>
</evidence>
<name>A0A067K560_JATCU</name>
<accession>A0A067K560</accession>
<evidence type="ECO:0000313" key="3">
    <source>
        <dbReference type="Proteomes" id="UP000027138"/>
    </source>
</evidence>
<keyword evidence="1" id="KW-0812">Transmembrane</keyword>
<dbReference type="InterPro" id="IPR032710">
    <property type="entry name" value="NTF2-like_dom_sf"/>
</dbReference>